<dbReference type="Pfam" id="PF17209">
    <property type="entry name" value="Hfq"/>
    <property type="match status" value="1"/>
</dbReference>
<feature type="domain" description="Sm" evidence="4">
    <location>
        <begin position="5"/>
        <end position="65"/>
    </location>
</feature>
<dbReference type="GO" id="GO:0003723">
    <property type="term" value="F:RNA binding"/>
    <property type="evidence" value="ECO:0007669"/>
    <property type="project" value="UniProtKB-UniRule"/>
</dbReference>
<proteinExistence type="inferred from homology"/>
<evidence type="ECO:0000256" key="2">
    <source>
        <dbReference type="ARBA" id="ARBA00023016"/>
    </source>
</evidence>
<dbReference type="SUPFAM" id="SSF50182">
    <property type="entry name" value="Sm-like ribonucleoproteins"/>
    <property type="match status" value="1"/>
</dbReference>
<comment type="caution">
    <text evidence="5">The sequence shown here is derived from an EMBL/GenBank/DDBJ whole genome shotgun (WGS) entry which is preliminary data.</text>
</comment>
<dbReference type="InterPro" id="IPR010920">
    <property type="entry name" value="LSM_dom_sf"/>
</dbReference>
<dbReference type="AlphaFoldDB" id="A0A4R1GDW7"/>
<dbReference type="Proteomes" id="UP000295777">
    <property type="component" value="Unassembled WGS sequence"/>
</dbReference>
<dbReference type="CDD" id="cd01716">
    <property type="entry name" value="Hfq"/>
    <property type="match status" value="1"/>
</dbReference>
<dbReference type="NCBIfam" id="NF001602">
    <property type="entry name" value="PRK00395.1"/>
    <property type="match status" value="1"/>
</dbReference>
<dbReference type="GO" id="GO:0043487">
    <property type="term" value="P:regulation of RNA stability"/>
    <property type="evidence" value="ECO:0007669"/>
    <property type="project" value="TreeGrafter"/>
</dbReference>
<dbReference type="GO" id="GO:0045974">
    <property type="term" value="P:regulation of translation, ncRNA-mediated"/>
    <property type="evidence" value="ECO:0007669"/>
    <property type="project" value="TreeGrafter"/>
</dbReference>
<dbReference type="PANTHER" id="PTHR34772:SF1">
    <property type="entry name" value="RNA-BINDING PROTEIN HFQ"/>
    <property type="match status" value="1"/>
</dbReference>
<dbReference type="GO" id="GO:0005829">
    <property type="term" value="C:cytosol"/>
    <property type="evidence" value="ECO:0007669"/>
    <property type="project" value="TreeGrafter"/>
</dbReference>
<comment type="subunit">
    <text evidence="3">Homohexamer.</text>
</comment>
<dbReference type="HAMAP" id="MF_00436">
    <property type="entry name" value="Hfq"/>
    <property type="match status" value="1"/>
</dbReference>
<dbReference type="PANTHER" id="PTHR34772">
    <property type="entry name" value="RNA-BINDING PROTEIN HFQ"/>
    <property type="match status" value="1"/>
</dbReference>
<name>A0A4R1GDW7_9BACT</name>
<dbReference type="EMBL" id="SMFV01000001">
    <property type="protein sequence ID" value="TCK06567.1"/>
    <property type="molecule type" value="Genomic_DNA"/>
</dbReference>
<dbReference type="RefSeq" id="WP_132525231.1">
    <property type="nucleotide sequence ID" value="NZ_SMFV01000001.1"/>
</dbReference>
<dbReference type="OrthoDB" id="9799751at2"/>
<accession>A0A4R1GDW7</accession>
<keyword evidence="1 3" id="KW-0694">RNA-binding</keyword>
<evidence type="ECO:0000256" key="1">
    <source>
        <dbReference type="ARBA" id="ARBA00022884"/>
    </source>
</evidence>
<dbReference type="Gene3D" id="2.30.30.100">
    <property type="match status" value="1"/>
</dbReference>
<evidence type="ECO:0000256" key="3">
    <source>
        <dbReference type="HAMAP-Rule" id="MF_00436"/>
    </source>
</evidence>
<keyword evidence="6" id="KW-1185">Reference proteome</keyword>
<dbReference type="InterPro" id="IPR005001">
    <property type="entry name" value="Hfq"/>
</dbReference>
<evidence type="ECO:0000313" key="6">
    <source>
        <dbReference type="Proteomes" id="UP000295777"/>
    </source>
</evidence>
<protein>
    <recommendedName>
        <fullName evidence="3">RNA-binding protein Hfq</fullName>
    </recommendedName>
</protein>
<dbReference type="PROSITE" id="PS52002">
    <property type="entry name" value="SM"/>
    <property type="match status" value="1"/>
</dbReference>
<comment type="function">
    <text evidence="3">RNA chaperone that binds small regulatory RNA (sRNAs) and mRNAs to facilitate mRNA translational regulation in response to envelope stress, environmental stress and changes in metabolite concentrations. Also binds with high specificity to tRNAs.</text>
</comment>
<reference evidence="5 6" key="1">
    <citation type="submission" date="2019-03" db="EMBL/GenBank/DDBJ databases">
        <title>Genomic Encyclopedia of Archaeal and Bacterial Type Strains, Phase II (KMG-II): from individual species to whole genera.</title>
        <authorList>
            <person name="Goeker M."/>
        </authorList>
    </citation>
    <scope>NUCLEOTIDE SEQUENCE [LARGE SCALE GENOMIC DNA]</scope>
    <source>
        <strain evidence="5 6">DSM 24425</strain>
    </source>
</reference>
<comment type="similarity">
    <text evidence="3">Belongs to the Hfq family.</text>
</comment>
<keyword evidence="2 3" id="KW-0346">Stress response</keyword>
<evidence type="ECO:0000313" key="5">
    <source>
        <dbReference type="EMBL" id="TCK06567.1"/>
    </source>
</evidence>
<organism evidence="5 6">
    <name type="scientific">Phorcysia thermohydrogeniphila</name>
    <dbReference type="NCBI Taxonomy" id="936138"/>
    <lineage>
        <taxon>Bacteria</taxon>
        <taxon>Pseudomonadati</taxon>
        <taxon>Aquificota</taxon>
        <taxon>Aquificia</taxon>
        <taxon>Desulfurobacteriales</taxon>
        <taxon>Desulfurobacteriaceae</taxon>
        <taxon>Phorcysia</taxon>
    </lineage>
</organism>
<dbReference type="GO" id="GO:0006355">
    <property type="term" value="P:regulation of DNA-templated transcription"/>
    <property type="evidence" value="ECO:0007669"/>
    <property type="project" value="InterPro"/>
</dbReference>
<gene>
    <name evidence="3" type="primary">hfq</name>
    <name evidence="5" type="ORF">CLV27_0369</name>
</gene>
<dbReference type="NCBIfam" id="TIGR02383">
    <property type="entry name" value="Hfq"/>
    <property type="match status" value="1"/>
</dbReference>
<evidence type="ECO:0000259" key="4">
    <source>
        <dbReference type="PROSITE" id="PS52002"/>
    </source>
</evidence>
<dbReference type="InterPro" id="IPR047575">
    <property type="entry name" value="Sm"/>
</dbReference>
<sequence length="81" mass="9367">MNLQDTYLNRLRKERIPVSVYLARGTRLQGVITFFDQFTILLENGGTQQLIYKHSIATIVPARPVKNLFQSENREEKESNG</sequence>